<dbReference type="AlphaFoldDB" id="A0A6A6TUL9"/>
<gene>
    <name evidence="1" type="ORF">BT63DRAFT_119168</name>
</gene>
<evidence type="ECO:0000313" key="2">
    <source>
        <dbReference type="Proteomes" id="UP000799302"/>
    </source>
</evidence>
<accession>A0A6A6TUL9</accession>
<name>A0A6A6TUL9_9PEZI</name>
<dbReference type="Proteomes" id="UP000799302">
    <property type="component" value="Unassembled WGS sequence"/>
</dbReference>
<proteinExistence type="predicted"/>
<keyword evidence="2" id="KW-1185">Reference proteome</keyword>
<reference evidence="1" key="1">
    <citation type="journal article" date="2020" name="Stud. Mycol.">
        <title>101 Dothideomycetes genomes: a test case for predicting lifestyles and emergence of pathogens.</title>
        <authorList>
            <person name="Haridas S."/>
            <person name="Albert R."/>
            <person name="Binder M."/>
            <person name="Bloem J."/>
            <person name="Labutti K."/>
            <person name="Salamov A."/>
            <person name="Andreopoulos B."/>
            <person name="Baker S."/>
            <person name="Barry K."/>
            <person name="Bills G."/>
            <person name="Bluhm B."/>
            <person name="Cannon C."/>
            <person name="Castanera R."/>
            <person name="Culley D."/>
            <person name="Daum C."/>
            <person name="Ezra D."/>
            <person name="Gonzalez J."/>
            <person name="Henrissat B."/>
            <person name="Kuo A."/>
            <person name="Liang C."/>
            <person name="Lipzen A."/>
            <person name="Lutzoni F."/>
            <person name="Magnuson J."/>
            <person name="Mondo S."/>
            <person name="Nolan M."/>
            <person name="Ohm R."/>
            <person name="Pangilinan J."/>
            <person name="Park H.-J."/>
            <person name="Ramirez L."/>
            <person name="Alfaro M."/>
            <person name="Sun H."/>
            <person name="Tritt A."/>
            <person name="Yoshinaga Y."/>
            <person name="Zwiers L.-H."/>
            <person name="Turgeon B."/>
            <person name="Goodwin S."/>
            <person name="Spatafora J."/>
            <person name="Crous P."/>
            <person name="Grigoriev I."/>
        </authorList>
    </citation>
    <scope>NUCLEOTIDE SEQUENCE</scope>
    <source>
        <strain evidence="1">CBS 115976</strain>
    </source>
</reference>
<sequence length="91" mass="10295">MVSLPCVTCLFYQWSCTKRFLLRFPLSNCQYWNAEAFLLLHAFPVTLLGCVHTLQTILSSHAPFPLCALQMFACKQCSRPNSPMSAQPLVL</sequence>
<evidence type="ECO:0000313" key="1">
    <source>
        <dbReference type="EMBL" id="KAF2663450.1"/>
    </source>
</evidence>
<dbReference type="EMBL" id="MU004245">
    <property type="protein sequence ID" value="KAF2663450.1"/>
    <property type="molecule type" value="Genomic_DNA"/>
</dbReference>
<protein>
    <submittedName>
        <fullName evidence="1">Uncharacterized protein</fullName>
    </submittedName>
</protein>
<organism evidence="1 2">
    <name type="scientific">Microthyrium microscopicum</name>
    <dbReference type="NCBI Taxonomy" id="703497"/>
    <lineage>
        <taxon>Eukaryota</taxon>
        <taxon>Fungi</taxon>
        <taxon>Dikarya</taxon>
        <taxon>Ascomycota</taxon>
        <taxon>Pezizomycotina</taxon>
        <taxon>Dothideomycetes</taxon>
        <taxon>Dothideomycetes incertae sedis</taxon>
        <taxon>Microthyriales</taxon>
        <taxon>Microthyriaceae</taxon>
        <taxon>Microthyrium</taxon>
    </lineage>
</organism>